<keyword evidence="1" id="KW-0677">Repeat</keyword>
<dbReference type="EnsemblPlants" id="Kaladp1128s0006.1.v1.1">
    <property type="protein sequence ID" value="Kaladp1128s0006.1.v1.1"/>
    <property type="gene ID" value="Kaladp1128s0006.v1.1"/>
</dbReference>
<dbReference type="GO" id="GO:0006952">
    <property type="term" value="P:defense response"/>
    <property type="evidence" value="ECO:0007669"/>
    <property type="project" value="InterPro"/>
</dbReference>
<evidence type="ECO:0000313" key="4">
    <source>
        <dbReference type="Proteomes" id="UP000594263"/>
    </source>
</evidence>
<dbReference type="AlphaFoldDB" id="A0A7N0VK66"/>
<dbReference type="InterPro" id="IPR058192">
    <property type="entry name" value="WHD_ROQ1-like"/>
</dbReference>
<dbReference type="SUPFAM" id="SSF46785">
    <property type="entry name" value="Winged helix' DNA-binding domain"/>
    <property type="match status" value="1"/>
</dbReference>
<protein>
    <recommendedName>
        <fullName evidence="2">Disease resistance protein Roq1-like winged-helix domain-containing protein</fullName>
    </recommendedName>
</protein>
<dbReference type="SUPFAM" id="SSF52058">
    <property type="entry name" value="L domain-like"/>
    <property type="match status" value="1"/>
</dbReference>
<dbReference type="InterPro" id="IPR044974">
    <property type="entry name" value="Disease_R_plants"/>
</dbReference>
<keyword evidence="4" id="KW-1185">Reference proteome</keyword>
<dbReference type="InterPro" id="IPR036390">
    <property type="entry name" value="WH_DNA-bd_sf"/>
</dbReference>
<name>A0A7N0VK66_KALFE</name>
<evidence type="ECO:0000259" key="2">
    <source>
        <dbReference type="Pfam" id="PF23282"/>
    </source>
</evidence>
<sequence>MILSNTQFHKMFDCPDWFFAGTLEVMASSLRSINFNMWKSQYERRQDYLDAKVFNVLSWSFDSLHDTVKDIFLHIAFYMIGRNRGYALKILDGCGLHGEIGLEDLIGKCLMSVDEYHDTLSMHHLIQQMGHEVVRQKPPIELGCRCRISGEKDAYKVLLNIKKKSAVKGLHLDNSDPYDDDISSNEMYVGNTAKHMRTTYIRPINFSGQDLERPKPIKTSAFTEMENLDLLLLENVELYGSFDDFPKGIKWLLWKGCALKEIPLDYELDELVALDMQKSCLVHVWNGLKKILPNVKGCINLVTLPESIRNLKKLTCVIVDDCRNLKNLPINIGSVLYLDGC</sequence>
<accession>A0A7N0VK66</accession>
<dbReference type="OMA" id="MFENIMK"/>
<dbReference type="Pfam" id="PF23282">
    <property type="entry name" value="WHD_ROQ1"/>
    <property type="match status" value="1"/>
</dbReference>
<dbReference type="Proteomes" id="UP000594263">
    <property type="component" value="Unplaced"/>
</dbReference>
<dbReference type="PANTHER" id="PTHR11017:SF271">
    <property type="entry name" value="DISEASE RESISTANCE PROTEIN (TIR-NBS-LRR CLASS) FAMILY"/>
    <property type="match status" value="1"/>
</dbReference>
<dbReference type="PANTHER" id="PTHR11017">
    <property type="entry name" value="LEUCINE-RICH REPEAT-CONTAINING PROTEIN"/>
    <property type="match status" value="1"/>
</dbReference>
<evidence type="ECO:0000256" key="1">
    <source>
        <dbReference type="ARBA" id="ARBA00022737"/>
    </source>
</evidence>
<feature type="domain" description="Disease resistance protein Roq1-like winged-helix" evidence="2">
    <location>
        <begin position="69"/>
        <end position="136"/>
    </location>
</feature>
<reference evidence="3" key="1">
    <citation type="submission" date="2021-01" db="UniProtKB">
        <authorList>
            <consortium name="EnsemblPlants"/>
        </authorList>
    </citation>
    <scope>IDENTIFICATION</scope>
</reference>
<proteinExistence type="predicted"/>
<organism evidence="3 4">
    <name type="scientific">Kalanchoe fedtschenkoi</name>
    <name type="common">Lavender scallops</name>
    <name type="synonym">South American air plant</name>
    <dbReference type="NCBI Taxonomy" id="63787"/>
    <lineage>
        <taxon>Eukaryota</taxon>
        <taxon>Viridiplantae</taxon>
        <taxon>Streptophyta</taxon>
        <taxon>Embryophyta</taxon>
        <taxon>Tracheophyta</taxon>
        <taxon>Spermatophyta</taxon>
        <taxon>Magnoliopsida</taxon>
        <taxon>eudicotyledons</taxon>
        <taxon>Gunneridae</taxon>
        <taxon>Pentapetalae</taxon>
        <taxon>Saxifragales</taxon>
        <taxon>Crassulaceae</taxon>
        <taxon>Kalanchoe</taxon>
    </lineage>
</organism>
<evidence type="ECO:0000313" key="3">
    <source>
        <dbReference type="EnsemblPlants" id="Kaladp1128s0006.1.v1.1"/>
    </source>
</evidence>
<dbReference type="InterPro" id="IPR032675">
    <property type="entry name" value="LRR_dom_sf"/>
</dbReference>
<dbReference type="Gramene" id="Kaladp1128s0006.1.v1.1">
    <property type="protein sequence ID" value="Kaladp1128s0006.1.v1.1"/>
    <property type="gene ID" value="Kaladp1128s0006.v1.1"/>
</dbReference>
<dbReference type="Gene3D" id="3.80.10.10">
    <property type="entry name" value="Ribonuclease Inhibitor"/>
    <property type="match status" value="1"/>
</dbReference>